<evidence type="ECO:0000259" key="4">
    <source>
        <dbReference type="Pfam" id="PF01168"/>
    </source>
</evidence>
<dbReference type="Gene3D" id="3.20.20.10">
    <property type="entry name" value="Alanine racemase"/>
    <property type="match status" value="1"/>
</dbReference>
<dbReference type="Proteomes" id="UP001523216">
    <property type="component" value="Unassembled WGS sequence"/>
</dbReference>
<dbReference type="HAMAP" id="MF_02087">
    <property type="entry name" value="PLP_homeostasis"/>
    <property type="match status" value="1"/>
</dbReference>
<proteinExistence type="inferred from homology"/>
<dbReference type="SUPFAM" id="SSF51419">
    <property type="entry name" value="PLP-binding barrel"/>
    <property type="match status" value="1"/>
</dbReference>
<dbReference type="PROSITE" id="PS01211">
    <property type="entry name" value="UPF0001"/>
    <property type="match status" value="1"/>
</dbReference>
<dbReference type="NCBIfam" id="TIGR00044">
    <property type="entry name" value="YggS family pyridoxal phosphate-dependent enzyme"/>
    <property type="match status" value="1"/>
</dbReference>
<dbReference type="InterPro" id="IPR029066">
    <property type="entry name" value="PLP-binding_barrel"/>
</dbReference>
<dbReference type="EMBL" id="JAMQOL010000041">
    <property type="protein sequence ID" value="MCM4081502.1"/>
    <property type="molecule type" value="Genomic_DNA"/>
</dbReference>
<dbReference type="PANTHER" id="PTHR10146">
    <property type="entry name" value="PROLINE SYNTHETASE CO-TRANSCRIBED BACTERIAL HOMOLOG PROTEIN"/>
    <property type="match status" value="1"/>
</dbReference>
<protein>
    <recommendedName>
        <fullName evidence="2">Pyridoxal phosphate homeostasis protein</fullName>
        <shortName evidence="2">PLP homeostasis protein</shortName>
    </recommendedName>
</protein>
<evidence type="ECO:0000256" key="2">
    <source>
        <dbReference type="HAMAP-Rule" id="MF_02087"/>
    </source>
</evidence>
<name>A0ABT0Y645_9ACTN</name>
<comment type="function">
    <text evidence="2">Pyridoxal 5'-phosphate (PLP)-binding protein, which is involved in PLP homeostasis.</text>
</comment>
<organism evidence="5 6">
    <name type="scientific">Paractinoplanes hotanensis</name>
    <dbReference type="NCBI Taxonomy" id="2906497"/>
    <lineage>
        <taxon>Bacteria</taxon>
        <taxon>Bacillati</taxon>
        <taxon>Actinomycetota</taxon>
        <taxon>Actinomycetes</taxon>
        <taxon>Micromonosporales</taxon>
        <taxon>Micromonosporaceae</taxon>
        <taxon>Paractinoplanes</taxon>
    </lineage>
</organism>
<reference evidence="5 6" key="1">
    <citation type="submission" date="2022-06" db="EMBL/GenBank/DDBJ databases">
        <title>Actinoplanes abujensis sp. nov., isolated from Nigerian arid soil.</title>
        <authorList>
            <person name="Ding P."/>
        </authorList>
    </citation>
    <scope>NUCLEOTIDE SEQUENCE [LARGE SCALE GENOMIC DNA]</scope>
    <source>
        <strain evidence="6">TRM88002</strain>
    </source>
</reference>
<sequence length="235" mass="24600">MTDNGRRSELAAALIEVNGRIARACEAAGRAAGEVTLVAVTKTYPASDVVLLAGLGVTDVGENRDQEAAPKAAEARAAGAAPRWHFIGQLQRNKARSVVRYADVVESVDSVRLAEALARAAQGRPDPLEILIQVSIDGDPARGGVTGDDLWRVSDSVASADSLRLGGVMAVAPVDWAPDRAFELLRGLSERLVKSHPSATAISAGMSGDLEAAVRHGATHVRIGTSLLGMRNLLR</sequence>
<dbReference type="InterPro" id="IPR011078">
    <property type="entry name" value="PyrdxlP_homeostasis"/>
</dbReference>
<evidence type="ECO:0000256" key="1">
    <source>
        <dbReference type="ARBA" id="ARBA00022898"/>
    </source>
</evidence>
<dbReference type="PIRSF" id="PIRSF004848">
    <property type="entry name" value="YBL036c_PLPDEIII"/>
    <property type="match status" value="1"/>
</dbReference>
<comment type="similarity">
    <text evidence="2 3">Belongs to the pyridoxal phosphate-binding protein YggS/PROSC family.</text>
</comment>
<feature type="modified residue" description="N6-(pyridoxal phosphate)lysine" evidence="2">
    <location>
        <position position="42"/>
    </location>
</feature>
<dbReference type="RefSeq" id="WP_251801285.1">
    <property type="nucleotide sequence ID" value="NZ_JAMQOL010000041.1"/>
</dbReference>
<dbReference type="PANTHER" id="PTHR10146:SF14">
    <property type="entry name" value="PYRIDOXAL PHOSPHATE HOMEOSTASIS PROTEIN"/>
    <property type="match status" value="1"/>
</dbReference>
<feature type="domain" description="Alanine racemase N-terminal" evidence="4">
    <location>
        <begin position="26"/>
        <end position="231"/>
    </location>
</feature>
<accession>A0ABT0Y645</accession>
<comment type="caution">
    <text evidence="5">The sequence shown here is derived from an EMBL/GenBank/DDBJ whole genome shotgun (WGS) entry which is preliminary data.</text>
</comment>
<evidence type="ECO:0000313" key="5">
    <source>
        <dbReference type="EMBL" id="MCM4081502.1"/>
    </source>
</evidence>
<evidence type="ECO:0000256" key="3">
    <source>
        <dbReference type="RuleBase" id="RU004514"/>
    </source>
</evidence>
<dbReference type="InterPro" id="IPR001608">
    <property type="entry name" value="Ala_racemase_N"/>
</dbReference>
<dbReference type="CDD" id="cd00635">
    <property type="entry name" value="PLPDE_III_YBL036c_like"/>
    <property type="match status" value="1"/>
</dbReference>
<keyword evidence="6" id="KW-1185">Reference proteome</keyword>
<gene>
    <name evidence="5" type="ORF">LXN57_28395</name>
</gene>
<dbReference type="Pfam" id="PF01168">
    <property type="entry name" value="Ala_racemase_N"/>
    <property type="match status" value="1"/>
</dbReference>
<keyword evidence="1 2" id="KW-0663">Pyridoxal phosphate</keyword>
<evidence type="ECO:0000313" key="6">
    <source>
        <dbReference type="Proteomes" id="UP001523216"/>
    </source>
</evidence>